<dbReference type="PANTHER" id="PTHR13429:SF5">
    <property type="entry name" value="PROTEIN EXPANDED"/>
    <property type="match status" value="1"/>
</dbReference>
<accession>A0A2G8LB92</accession>
<feature type="compositionally biased region" description="Basic and acidic residues" evidence="1">
    <location>
        <begin position="399"/>
        <end position="418"/>
    </location>
</feature>
<dbReference type="PRINTS" id="PR00935">
    <property type="entry name" value="BAND41"/>
</dbReference>
<feature type="region of interest" description="Disordered" evidence="1">
    <location>
        <begin position="439"/>
        <end position="560"/>
    </location>
</feature>
<dbReference type="InterPro" id="IPR019749">
    <property type="entry name" value="Band_41_domain"/>
</dbReference>
<dbReference type="InterPro" id="IPR018980">
    <property type="entry name" value="FERM_PH-like_C"/>
</dbReference>
<dbReference type="InterPro" id="IPR029071">
    <property type="entry name" value="Ubiquitin-like_domsf"/>
</dbReference>
<evidence type="ECO:0000313" key="3">
    <source>
        <dbReference type="EMBL" id="PIK57512.1"/>
    </source>
</evidence>
<feature type="compositionally biased region" description="Polar residues" evidence="1">
    <location>
        <begin position="476"/>
        <end position="489"/>
    </location>
</feature>
<dbReference type="AlphaFoldDB" id="A0A2G8LB92"/>
<feature type="compositionally biased region" description="Polar residues" evidence="1">
    <location>
        <begin position="546"/>
        <end position="560"/>
    </location>
</feature>
<dbReference type="InterPro" id="IPR014352">
    <property type="entry name" value="FERM/acyl-CoA-bd_prot_sf"/>
</dbReference>
<dbReference type="GO" id="GO:0098592">
    <property type="term" value="C:cytoplasmic side of apical plasma membrane"/>
    <property type="evidence" value="ECO:0007669"/>
    <property type="project" value="TreeGrafter"/>
</dbReference>
<dbReference type="SUPFAM" id="SSF47031">
    <property type="entry name" value="Second domain of FERM"/>
    <property type="match status" value="1"/>
</dbReference>
<dbReference type="InterPro" id="IPR035963">
    <property type="entry name" value="FERM_2"/>
</dbReference>
<keyword evidence="4" id="KW-1185">Reference proteome</keyword>
<feature type="region of interest" description="Disordered" evidence="1">
    <location>
        <begin position="611"/>
        <end position="635"/>
    </location>
</feature>
<dbReference type="OrthoDB" id="5957665at2759"/>
<dbReference type="InterPro" id="IPR047145">
    <property type="entry name" value="FRMD6-like"/>
</dbReference>
<dbReference type="InterPro" id="IPR018979">
    <property type="entry name" value="FERM_N"/>
</dbReference>
<dbReference type="SUPFAM" id="SSF50729">
    <property type="entry name" value="PH domain-like"/>
    <property type="match status" value="1"/>
</dbReference>
<feature type="region of interest" description="Disordered" evidence="1">
    <location>
        <begin position="1"/>
        <end position="24"/>
    </location>
</feature>
<gene>
    <name evidence="3" type="ORF">BSL78_05576</name>
</gene>
<evidence type="ECO:0000313" key="4">
    <source>
        <dbReference type="Proteomes" id="UP000230750"/>
    </source>
</evidence>
<organism evidence="3 4">
    <name type="scientific">Stichopus japonicus</name>
    <name type="common">Sea cucumber</name>
    <dbReference type="NCBI Taxonomy" id="307972"/>
    <lineage>
        <taxon>Eukaryota</taxon>
        <taxon>Metazoa</taxon>
        <taxon>Echinodermata</taxon>
        <taxon>Eleutherozoa</taxon>
        <taxon>Echinozoa</taxon>
        <taxon>Holothuroidea</taxon>
        <taxon>Aspidochirotacea</taxon>
        <taxon>Aspidochirotida</taxon>
        <taxon>Stichopodidae</taxon>
        <taxon>Apostichopus</taxon>
    </lineage>
</organism>
<reference evidence="3 4" key="1">
    <citation type="journal article" date="2017" name="PLoS Biol.">
        <title>The sea cucumber genome provides insights into morphological evolution and visceral regeneration.</title>
        <authorList>
            <person name="Zhang X."/>
            <person name="Sun L."/>
            <person name="Yuan J."/>
            <person name="Sun Y."/>
            <person name="Gao Y."/>
            <person name="Zhang L."/>
            <person name="Li S."/>
            <person name="Dai H."/>
            <person name="Hamel J.F."/>
            <person name="Liu C."/>
            <person name="Yu Y."/>
            <person name="Liu S."/>
            <person name="Lin W."/>
            <person name="Guo K."/>
            <person name="Jin S."/>
            <person name="Xu P."/>
            <person name="Storey K.B."/>
            <person name="Huan P."/>
            <person name="Zhang T."/>
            <person name="Zhou Y."/>
            <person name="Zhang J."/>
            <person name="Lin C."/>
            <person name="Li X."/>
            <person name="Xing L."/>
            <person name="Huo D."/>
            <person name="Sun M."/>
            <person name="Wang L."/>
            <person name="Mercier A."/>
            <person name="Li F."/>
            <person name="Yang H."/>
            <person name="Xiang J."/>
        </authorList>
    </citation>
    <scope>NUCLEOTIDE SEQUENCE [LARGE SCALE GENOMIC DNA]</scope>
    <source>
        <strain evidence="3">Shaxun</strain>
        <tissue evidence="3">Muscle</tissue>
    </source>
</reference>
<evidence type="ECO:0000259" key="2">
    <source>
        <dbReference type="PROSITE" id="PS50057"/>
    </source>
</evidence>
<dbReference type="InterPro" id="IPR000299">
    <property type="entry name" value="FERM_domain"/>
</dbReference>
<sequence length="760" mass="84845">MPIWGAAGGVNSSKTAQHHQPGKKGVQVKLLNGDNLQLYVEVKTKVQELFDQVCFMLGVKDNHYFGLCLENDKEFDFLDPKHKLSKYAPKGWKSDSNSSSDDKSSSAYSVLFRVQLYVEHVSLIKDDAARHHYYLQLQLNVIAAPVLCREEACFVLASYSLQADLGNYSEDNNKGRYFEPAKYFPHWVIKRRGENYILRHVPAMHQDQRGTSRILAQKAFIREASTTIEHTMHFYRLKKTKTEESPSIWLGISTRGIQLYKDSGEGKYLLCEYAWGNIKRLLFQKKKFELHVDGVGHGRKITYYTISEAKSKHLLRLCKLSHSFQMQTQIAVDSAKKRESTAEKKYRESYISGDVSWSDMDSSMTTTSFSEMSSNNVGVQRRSVVSNVSSLGMSGVISEDGRNDNRLNCEERDSRTTDEMVAISSEKPGLDYRPAATAAAVAGGSIRRDPLKSSGSRRMKRHSAMSTDSSHHTDSPVATFSRKSSSRGLGQQAPVGEIPVSEEPQEKGVTKEEDGESDIDWESEEEEEEADDEADAETTLRDTLTPPITTEESTTQQPHMNIIDPQTIQAEIAAKEMNAPFLSALCNDRSLLMMHQAYAQQTMLAQTNEQNMLRTSSSQGSDSFQEETNSKENDLNNSVTTLVSHSSIESDLHNCFMDLLHANSSTFLNSTEGENFAVSMGQLAKHQTLSNLQEVDASIKLTLEIAGANDRNKCQTLPPKMNASEQMLLMAGATSVIREEYVSHSAPNLSPGAQVTVTSH</sequence>
<dbReference type="SUPFAM" id="SSF54236">
    <property type="entry name" value="Ubiquitin-like"/>
    <property type="match status" value="1"/>
</dbReference>
<proteinExistence type="predicted"/>
<dbReference type="SMART" id="SM00295">
    <property type="entry name" value="B41"/>
    <property type="match status" value="1"/>
</dbReference>
<dbReference type="Gene3D" id="3.10.20.90">
    <property type="entry name" value="Phosphatidylinositol 3-kinase Catalytic Subunit, Chain A, domain 1"/>
    <property type="match status" value="1"/>
</dbReference>
<dbReference type="InterPro" id="IPR019748">
    <property type="entry name" value="FERM_central"/>
</dbReference>
<dbReference type="SMART" id="SM01196">
    <property type="entry name" value="FERM_C"/>
    <property type="match status" value="1"/>
</dbReference>
<evidence type="ECO:0000256" key="1">
    <source>
        <dbReference type="SAM" id="MobiDB-lite"/>
    </source>
</evidence>
<dbReference type="Pfam" id="PF09380">
    <property type="entry name" value="FERM_C"/>
    <property type="match status" value="1"/>
</dbReference>
<protein>
    <recommendedName>
        <fullName evidence="2">FERM domain-containing protein</fullName>
    </recommendedName>
</protein>
<feature type="compositionally biased region" description="Polar residues" evidence="1">
    <location>
        <begin position="611"/>
        <end position="627"/>
    </location>
</feature>
<dbReference type="CDD" id="cd14473">
    <property type="entry name" value="FERM_B-lobe"/>
    <property type="match status" value="1"/>
</dbReference>
<dbReference type="Gene3D" id="1.20.80.10">
    <property type="match status" value="1"/>
</dbReference>
<dbReference type="EMBL" id="MRZV01000140">
    <property type="protein sequence ID" value="PIK57512.1"/>
    <property type="molecule type" value="Genomic_DNA"/>
</dbReference>
<dbReference type="STRING" id="307972.A0A2G8LB92"/>
<dbReference type="PROSITE" id="PS50057">
    <property type="entry name" value="FERM_3"/>
    <property type="match status" value="1"/>
</dbReference>
<dbReference type="Gene3D" id="2.30.29.30">
    <property type="entry name" value="Pleckstrin-homology domain (PH domain)/Phosphotyrosine-binding domain (PTB)"/>
    <property type="match status" value="1"/>
</dbReference>
<dbReference type="GO" id="GO:0035332">
    <property type="term" value="P:positive regulation of hippo signaling"/>
    <property type="evidence" value="ECO:0007669"/>
    <property type="project" value="TreeGrafter"/>
</dbReference>
<comment type="caution">
    <text evidence="3">The sequence shown here is derived from an EMBL/GenBank/DDBJ whole genome shotgun (WGS) entry which is preliminary data.</text>
</comment>
<feature type="compositionally biased region" description="Acidic residues" evidence="1">
    <location>
        <begin position="513"/>
        <end position="536"/>
    </location>
</feature>
<feature type="domain" description="FERM" evidence="2">
    <location>
        <begin position="24"/>
        <end position="329"/>
    </location>
</feature>
<name>A0A2G8LB92_STIJA</name>
<dbReference type="InterPro" id="IPR011993">
    <property type="entry name" value="PH-like_dom_sf"/>
</dbReference>
<dbReference type="Proteomes" id="UP000230750">
    <property type="component" value="Unassembled WGS sequence"/>
</dbReference>
<dbReference type="CDD" id="cd17101">
    <property type="entry name" value="FERM_F1_PTPN13_like"/>
    <property type="match status" value="1"/>
</dbReference>
<dbReference type="PANTHER" id="PTHR13429">
    <property type="entry name" value="FERM DOMAIN (PROTEIN4.1-EZRIN-RADIXIN-MOESIN) FAMILY"/>
    <property type="match status" value="1"/>
</dbReference>
<feature type="region of interest" description="Disordered" evidence="1">
    <location>
        <begin position="395"/>
        <end position="418"/>
    </location>
</feature>
<dbReference type="Pfam" id="PF00373">
    <property type="entry name" value="FERM_M"/>
    <property type="match status" value="1"/>
</dbReference>
<dbReference type="Pfam" id="PF09379">
    <property type="entry name" value="FERM_N"/>
    <property type="match status" value="1"/>
</dbReference>